<gene>
    <name evidence="1" type="ORF">D6Z83_20590</name>
    <name evidence="2" type="ORF">EBE87_13315</name>
</gene>
<dbReference type="Proteomes" id="UP000278036">
    <property type="component" value="Unassembled WGS sequence"/>
</dbReference>
<evidence type="ECO:0000313" key="2">
    <source>
        <dbReference type="EMBL" id="RMI20806.1"/>
    </source>
</evidence>
<dbReference type="AlphaFoldDB" id="A0A3A9JCI2"/>
<evidence type="ECO:0000313" key="1">
    <source>
        <dbReference type="EMBL" id="RKK02285.1"/>
    </source>
</evidence>
<name>A0A3A9JCI2_9PROT</name>
<dbReference type="OrthoDB" id="7276331at2"/>
<organism evidence="1 4">
    <name type="scientific">Teichococcus wenyumeiae</name>
    <dbReference type="NCBI Taxonomy" id="2478470"/>
    <lineage>
        <taxon>Bacteria</taxon>
        <taxon>Pseudomonadati</taxon>
        <taxon>Pseudomonadota</taxon>
        <taxon>Alphaproteobacteria</taxon>
        <taxon>Acetobacterales</taxon>
        <taxon>Roseomonadaceae</taxon>
        <taxon>Roseomonas</taxon>
    </lineage>
</organism>
<dbReference type="Proteomes" id="UP000274097">
    <property type="component" value="Unassembled WGS sequence"/>
</dbReference>
<sequence>MATHGLPTWPWTDVEIESLPPPEALLLEAMRRWAWAMQCGLAPAQACQPPLVTEDAGDAAWPLDALLRAKGEPFLIGSPLEPRLQGEEPALLLALSLSQRGPRREALAAFLRLLPQPRAYAAMSHALVVGQMFRRAGLLLSQPLR</sequence>
<proteinExistence type="predicted"/>
<accession>A0A3A9JCI2</accession>
<reference evidence="1 4" key="1">
    <citation type="submission" date="2018-09" db="EMBL/GenBank/DDBJ databases">
        <title>Roseomonas sp. nov., isolated from feces of Tibetan antelopes in the Qinghai-Tibet plateau, China.</title>
        <authorList>
            <person name="Tian Z."/>
        </authorList>
    </citation>
    <scope>NUCLEOTIDE SEQUENCE [LARGE SCALE GENOMIC DNA]</scope>
    <source>
        <strain evidence="2 3">Z23</strain>
        <strain evidence="1 4">Z24</strain>
    </source>
</reference>
<dbReference type="EMBL" id="RFLX01000009">
    <property type="protein sequence ID" value="RMI20806.1"/>
    <property type="molecule type" value="Genomic_DNA"/>
</dbReference>
<evidence type="ECO:0000313" key="3">
    <source>
        <dbReference type="Proteomes" id="UP000274097"/>
    </source>
</evidence>
<comment type="caution">
    <text evidence="1">The sequence shown here is derived from an EMBL/GenBank/DDBJ whole genome shotgun (WGS) entry which is preliminary data.</text>
</comment>
<dbReference type="EMBL" id="RAQU01000166">
    <property type="protein sequence ID" value="RKK02285.1"/>
    <property type="molecule type" value="Genomic_DNA"/>
</dbReference>
<protein>
    <submittedName>
        <fullName evidence="1">Uncharacterized protein</fullName>
    </submittedName>
</protein>
<keyword evidence="3" id="KW-1185">Reference proteome</keyword>
<dbReference type="RefSeq" id="WP_120640106.1">
    <property type="nucleotide sequence ID" value="NZ_RAQU01000166.1"/>
</dbReference>
<dbReference type="InParanoid" id="A0A3A9JCI2"/>
<evidence type="ECO:0000313" key="4">
    <source>
        <dbReference type="Proteomes" id="UP000278036"/>
    </source>
</evidence>